<accession>A0A6J0IXV7</accession>
<feature type="transmembrane region" description="Helical" evidence="4">
    <location>
        <begin position="654"/>
        <end position="677"/>
    </location>
</feature>
<feature type="compositionally biased region" description="Basic and acidic residues" evidence="3">
    <location>
        <begin position="789"/>
        <end position="802"/>
    </location>
</feature>
<dbReference type="Gene3D" id="3.80.10.10">
    <property type="entry name" value="Ribonuclease Inhibitor"/>
    <property type="match status" value="1"/>
</dbReference>
<evidence type="ECO:0000256" key="3">
    <source>
        <dbReference type="SAM" id="MobiDB-lite"/>
    </source>
</evidence>
<sequence length="828" mass="91761">MALLTCSMCSLLLLALLLAAAPCPAQAGKPFGHRCSSPRQGLLDCRHAGLTTVPPATSTWPLDMLDFTDNSISTLGPQTWKEYQWTETLILKDNELQAVKSRSLEGLFLLKHLDLSGNNIKSIEERAFEPLPFLEHLNLSGNQLTLIPSGAFEAWHGMQFLRELILSHNPLTLIADTAFFKLPSINYLDLSETQVSAQTLLLLLQTTSHLETLKMPRAVSCCLCKERGTIKTPCRTIQFLCENLCDTSTAQCGSPVQKRAEITGAAQSGQLRSSSVLYVKPKDIPPAHHGSVTFAVARKQASTRGDLSSQGDSRADSYSSQHLSSQGRKAIDELLVKLHNIQNRGWTGDVDSKPDFLAEQLAAELQSQQPDAQSTLAAANIVPRQPAPARRNVQKFPAVEGKQTTGWEQKQLESGLNWPILNRWDVAGGSNAPDDNAAFGHHGAKEAAAPRRSSVQRYQRRQRDTGYQLPYNPLFYEVSGDVQGEEEPTPGESEGLDRKPENLLDLWLKSHPEDSAEEERSSLGESGKQGEARSRLAQEAGSSQSPGHTPAPAELPEARVEHPLHSGVPDEALRAFIARMTEALSAECSQLDLQLLCARMVSEAGLLAKRLSPRQDSQGVSALTRQCLHLALEMGKESAGKHNAGVNHSIVTRLLVFVIIMIFAIIFVLIMIMLYLVQTHCWERPEDVWQDTVKSPLSRFFEKLRYGELRDMLSCAFGGEGEERARNVRQGYPSACCPSALQNVPVADGPTEDMGEFQKFEEKVMLLMEQDSRALRLYDWHRQRQDNVEAEAEGEKKAEHNYRSASWELQTQDSRAVSQRDRRAQSPK</sequence>
<evidence type="ECO:0000313" key="8">
    <source>
        <dbReference type="RefSeq" id="XP_017691513.1"/>
    </source>
</evidence>
<keyword evidence="7" id="KW-1185">Reference proteome</keyword>
<keyword evidence="2" id="KW-0677">Repeat</keyword>
<evidence type="ECO:0000313" key="7">
    <source>
        <dbReference type="Proteomes" id="UP000504624"/>
    </source>
</evidence>
<dbReference type="InterPro" id="IPR032675">
    <property type="entry name" value="LRR_dom_sf"/>
</dbReference>
<feature type="region of interest" description="Disordered" evidence="3">
    <location>
        <begin position="512"/>
        <end position="554"/>
    </location>
</feature>
<keyword evidence="4" id="KW-0812">Transmembrane</keyword>
<dbReference type="Proteomes" id="UP000504624">
    <property type="component" value="Unplaced"/>
</dbReference>
<dbReference type="InterPro" id="IPR003591">
    <property type="entry name" value="Leu-rich_rpt_typical-subtyp"/>
</dbReference>
<gene>
    <name evidence="8" type="primary">LOC108507778</name>
</gene>
<dbReference type="PANTHER" id="PTHR23045:SF9">
    <property type="entry name" value="LEUCINE RICH REPEAT CONTAINING 37A-RELATED"/>
    <property type="match status" value="1"/>
</dbReference>
<dbReference type="RefSeq" id="XP_017691513.1">
    <property type="nucleotide sequence ID" value="XM_017836024.1"/>
</dbReference>
<evidence type="ECO:0000256" key="1">
    <source>
        <dbReference type="ARBA" id="ARBA00022614"/>
    </source>
</evidence>
<dbReference type="InterPro" id="IPR015753">
    <property type="entry name" value="LRRC37"/>
</dbReference>
<dbReference type="SUPFAM" id="SSF52058">
    <property type="entry name" value="L domain-like"/>
    <property type="match status" value="1"/>
</dbReference>
<dbReference type="Pfam" id="PF13855">
    <property type="entry name" value="LRR_8"/>
    <property type="match status" value="1"/>
</dbReference>
<dbReference type="OrthoDB" id="9218147at2759"/>
<feature type="signal peptide" evidence="5">
    <location>
        <begin position="1"/>
        <end position="27"/>
    </location>
</feature>
<keyword evidence="4" id="KW-0472">Membrane</keyword>
<keyword evidence="1" id="KW-0433">Leucine-rich repeat</keyword>
<feature type="region of interest" description="Disordered" evidence="3">
    <location>
        <begin position="303"/>
        <end position="324"/>
    </location>
</feature>
<evidence type="ECO:0000256" key="4">
    <source>
        <dbReference type="SAM" id="Phobius"/>
    </source>
</evidence>
<keyword evidence="4" id="KW-1133">Transmembrane helix</keyword>
<reference evidence="8" key="1">
    <citation type="submission" date="2025-08" db="UniProtKB">
        <authorList>
            <consortium name="RefSeq"/>
        </authorList>
    </citation>
    <scope>IDENTIFICATION</scope>
</reference>
<evidence type="ECO:0000259" key="6">
    <source>
        <dbReference type="Pfam" id="PF14914"/>
    </source>
</evidence>
<dbReference type="GeneID" id="108507778"/>
<dbReference type="PROSITE" id="PS51450">
    <property type="entry name" value="LRR"/>
    <property type="match status" value="2"/>
</dbReference>
<dbReference type="PANTHER" id="PTHR23045">
    <property type="entry name" value="LEUCINE-RICH REPEAT-CONTAINING PROTEIN 37A"/>
    <property type="match status" value="1"/>
</dbReference>
<protein>
    <submittedName>
        <fullName evidence="8">Uncharacterized protein LOC108507778 isoform X1</fullName>
    </submittedName>
</protein>
<feature type="compositionally biased region" description="Polar residues" evidence="3">
    <location>
        <begin position="803"/>
        <end position="817"/>
    </location>
</feature>
<evidence type="ECO:0000256" key="5">
    <source>
        <dbReference type="SAM" id="SignalP"/>
    </source>
</evidence>
<feature type="chain" id="PRO_5026727874" evidence="5">
    <location>
        <begin position="28"/>
        <end position="828"/>
    </location>
</feature>
<feature type="region of interest" description="Disordered" evidence="3">
    <location>
        <begin position="789"/>
        <end position="828"/>
    </location>
</feature>
<organism evidence="7 8">
    <name type="scientific">Lepidothrix coronata</name>
    <name type="common">blue-crowned manakin</name>
    <dbReference type="NCBI Taxonomy" id="321398"/>
    <lineage>
        <taxon>Eukaryota</taxon>
        <taxon>Metazoa</taxon>
        <taxon>Chordata</taxon>
        <taxon>Craniata</taxon>
        <taxon>Vertebrata</taxon>
        <taxon>Euteleostomi</taxon>
        <taxon>Archelosauria</taxon>
        <taxon>Archosauria</taxon>
        <taxon>Dinosauria</taxon>
        <taxon>Saurischia</taxon>
        <taxon>Theropoda</taxon>
        <taxon>Coelurosauria</taxon>
        <taxon>Aves</taxon>
        <taxon>Neognathae</taxon>
        <taxon>Neoaves</taxon>
        <taxon>Telluraves</taxon>
        <taxon>Australaves</taxon>
        <taxon>Passeriformes</taxon>
        <taxon>Pipridae</taxon>
        <taxon>Lepidothrix</taxon>
    </lineage>
</organism>
<dbReference type="AlphaFoldDB" id="A0A6J0IXV7"/>
<proteinExistence type="predicted"/>
<feature type="compositionally biased region" description="Basic and acidic residues" evidence="3">
    <location>
        <begin position="512"/>
        <end position="536"/>
    </location>
</feature>
<dbReference type="InterPro" id="IPR029423">
    <property type="entry name" value="LRRC37AB_C"/>
</dbReference>
<feature type="domain" description="LRRC37A/B like protein 1 C-terminal" evidence="6">
    <location>
        <begin position="556"/>
        <end position="673"/>
    </location>
</feature>
<dbReference type="SMART" id="SM00369">
    <property type="entry name" value="LRR_TYP"/>
    <property type="match status" value="3"/>
</dbReference>
<name>A0A6J0IXV7_9PASS</name>
<feature type="region of interest" description="Disordered" evidence="3">
    <location>
        <begin position="427"/>
        <end position="473"/>
    </location>
</feature>
<feature type="compositionally biased region" description="Basic and acidic residues" evidence="3">
    <location>
        <begin position="818"/>
        <end position="828"/>
    </location>
</feature>
<dbReference type="InterPro" id="IPR001611">
    <property type="entry name" value="Leu-rich_rpt"/>
</dbReference>
<dbReference type="Pfam" id="PF14914">
    <property type="entry name" value="LRRC37AB_C"/>
    <property type="match status" value="1"/>
</dbReference>
<evidence type="ECO:0000256" key="2">
    <source>
        <dbReference type="ARBA" id="ARBA00022737"/>
    </source>
</evidence>
<keyword evidence="5" id="KW-0732">Signal</keyword>